<proteinExistence type="predicted"/>
<feature type="compositionally biased region" description="Low complexity" evidence="1">
    <location>
        <begin position="202"/>
        <end position="213"/>
    </location>
</feature>
<accession>E3RUE9</accession>
<dbReference type="HOGENOM" id="CLU_1066142_0_0_1"/>
<dbReference type="Proteomes" id="UP000001067">
    <property type="component" value="Unassembled WGS sequence"/>
</dbReference>
<feature type="compositionally biased region" description="Basic residues" evidence="1">
    <location>
        <begin position="251"/>
        <end position="261"/>
    </location>
</feature>
<evidence type="ECO:0000313" key="2">
    <source>
        <dbReference type="EMBL" id="EFQ90654.1"/>
    </source>
</evidence>
<organism evidence="3">
    <name type="scientific">Pyrenophora teres f. teres (strain 0-1)</name>
    <name type="common">Barley net blotch fungus</name>
    <name type="synonym">Drechslera teres f. teres</name>
    <dbReference type="NCBI Taxonomy" id="861557"/>
    <lineage>
        <taxon>Eukaryota</taxon>
        <taxon>Fungi</taxon>
        <taxon>Dikarya</taxon>
        <taxon>Ascomycota</taxon>
        <taxon>Pezizomycotina</taxon>
        <taxon>Dothideomycetes</taxon>
        <taxon>Pleosporomycetidae</taxon>
        <taxon>Pleosporales</taxon>
        <taxon>Pleosporineae</taxon>
        <taxon>Pleosporaceae</taxon>
        <taxon>Pyrenophora</taxon>
    </lineage>
</organism>
<reference evidence="2 3" key="1">
    <citation type="journal article" date="2010" name="Genome Biol.">
        <title>A first genome assembly of the barley fungal pathogen Pyrenophora teres f. teres.</title>
        <authorList>
            <person name="Ellwood S.R."/>
            <person name="Liu Z."/>
            <person name="Syme R.A."/>
            <person name="Lai Z."/>
            <person name="Hane J.K."/>
            <person name="Keiper F."/>
            <person name="Moffat C.S."/>
            <person name="Oliver R.P."/>
            <person name="Friesen T.L."/>
        </authorList>
    </citation>
    <scope>NUCLEOTIDE SEQUENCE [LARGE SCALE GENOMIC DNA]</scope>
    <source>
        <strain evidence="2 3">0-1</strain>
    </source>
</reference>
<evidence type="ECO:0000256" key="1">
    <source>
        <dbReference type="SAM" id="MobiDB-lite"/>
    </source>
</evidence>
<dbReference type="KEGG" id="pte:PTT_12705"/>
<gene>
    <name evidence="2" type="ORF">PTT_12705</name>
</gene>
<dbReference type="eggNOG" id="ENOG502RV2S">
    <property type="taxonomic scope" value="Eukaryota"/>
</dbReference>
<sequence>MEYMCGIYLLVKLCAPTLPNKSVAKPKWGATSELSIRNTYNIFNSDRQGVLRYEIDTIFLKDGEANENEAWKYASAMPAPPVYYGMYTNFNCDTKDGVDHVYIGGFQSLGEAVSSMKQAAKFALPHHHGANMFDKEIELLGEKGQVQQRYTIDRGTRDEDGDFVKEAGWDTKQAFDTSAAHGKSGSRKPGLRLPTPKELEDPIQQPPQLVLPQAKHHAQKLQPGQQNKKRMGEDGTPAKKSPKKSGGGGRAKAKSKKRKSG</sequence>
<dbReference type="AlphaFoldDB" id="E3RUE9"/>
<dbReference type="OrthoDB" id="5417730at2759"/>
<protein>
    <submittedName>
        <fullName evidence="2">Uncharacterized protein</fullName>
    </submittedName>
</protein>
<name>E3RUE9_PYRTT</name>
<keyword evidence="3" id="KW-1185">Reference proteome</keyword>
<dbReference type="EMBL" id="GL535119">
    <property type="protein sequence ID" value="EFQ90654.1"/>
    <property type="molecule type" value="Genomic_DNA"/>
</dbReference>
<evidence type="ECO:0000313" key="3">
    <source>
        <dbReference type="Proteomes" id="UP000001067"/>
    </source>
</evidence>
<feature type="region of interest" description="Disordered" evidence="1">
    <location>
        <begin position="175"/>
        <end position="261"/>
    </location>
</feature>